<dbReference type="Proteomes" id="UP000516173">
    <property type="component" value="Chromosome"/>
</dbReference>
<accession>A0A7G1KUR8</accession>
<proteinExistence type="predicted"/>
<feature type="compositionally biased region" description="Pro residues" evidence="1">
    <location>
        <begin position="396"/>
        <end position="405"/>
    </location>
</feature>
<sequence>MILDPSGRGATARQLTVAGLAVLLVFAALLYLLALRYTGEFTDKVPVGAVLTSTGDGLPARADVKFRGMVVGTVDAVEMVAKGERQRADIALKPGIAETIPANVTARVIPNNLFGVTAIELVDNGAASATLRSGAVIPEDTGEATVQLQTTLNVLRNVLNNIQPEKLGRVLATLSAALEPGARVPGSTIERLDTWVTQVHEIPQIGALLGDLGRAATALSQSAPELVGVLSDSVTTARTLAERRSQLVALLTNAGTTVDSVNTLFARNPDAGKFLVGGLDDLFGGLARDPEAIPFAAANLNTALQRLKTVFRWGPKRQMVWAMDATFTPFQQYTAEDCPHYGDLYGPRCGGPSVPAVAPPPQLPPLMQPRWLDAAGPQPTPATPPLPGIPGLPTIPGLPPMPGLPSLPGLTAPAANPVAPPSIRPDIPAAGSRPATPVTSRLRPPGSRHDASAPDGRSYTSPSNLPSAQDIQPDAATSAGRPGAPRALRGPAAVAAVVGARPDMAQLLLLGPVLAGGSVTVTTVSEGGAAQ</sequence>
<dbReference type="InterPro" id="IPR003399">
    <property type="entry name" value="Mce/MlaD"/>
</dbReference>
<dbReference type="Pfam" id="PF11887">
    <property type="entry name" value="Mce4_CUP1"/>
    <property type="match status" value="1"/>
</dbReference>
<evidence type="ECO:0000259" key="4">
    <source>
        <dbReference type="Pfam" id="PF11887"/>
    </source>
</evidence>
<dbReference type="Pfam" id="PF02470">
    <property type="entry name" value="MlaD"/>
    <property type="match status" value="1"/>
</dbReference>
<keyword evidence="2" id="KW-1133">Transmembrane helix</keyword>
<dbReference type="EMBL" id="AP023396">
    <property type="protein sequence ID" value="BCK58671.1"/>
    <property type="molecule type" value="Genomic_DNA"/>
</dbReference>
<dbReference type="GO" id="GO:0051701">
    <property type="term" value="P:biological process involved in interaction with host"/>
    <property type="evidence" value="ECO:0007669"/>
    <property type="project" value="TreeGrafter"/>
</dbReference>
<keyword evidence="6" id="KW-1185">Reference proteome</keyword>
<feature type="compositionally biased region" description="Pro residues" evidence="1">
    <location>
        <begin position="378"/>
        <end position="390"/>
    </location>
</feature>
<dbReference type="GeneID" id="80350819"/>
<organism evidence="5 6">
    <name type="scientific">Nocardia wallacei</name>
    <dbReference type="NCBI Taxonomy" id="480035"/>
    <lineage>
        <taxon>Bacteria</taxon>
        <taxon>Bacillati</taxon>
        <taxon>Actinomycetota</taxon>
        <taxon>Actinomycetes</taxon>
        <taxon>Mycobacteriales</taxon>
        <taxon>Nocardiaceae</taxon>
        <taxon>Nocardia</taxon>
    </lineage>
</organism>
<dbReference type="KEGG" id="nwl:NWFMUON74_64430"/>
<dbReference type="InterPro" id="IPR052336">
    <property type="entry name" value="MlaD_Phospholipid_Transporter"/>
</dbReference>
<dbReference type="PANTHER" id="PTHR33371:SF19">
    <property type="entry name" value="MCE-FAMILY PROTEIN MCE4A"/>
    <property type="match status" value="1"/>
</dbReference>
<evidence type="ECO:0000313" key="6">
    <source>
        <dbReference type="Proteomes" id="UP000516173"/>
    </source>
</evidence>
<dbReference type="GO" id="GO:0005576">
    <property type="term" value="C:extracellular region"/>
    <property type="evidence" value="ECO:0007669"/>
    <property type="project" value="TreeGrafter"/>
</dbReference>
<evidence type="ECO:0000256" key="2">
    <source>
        <dbReference type="SAM" id="Phobius"/>
    </source>
</evidence>
<name>A0A7G1KUR8_9NOCA</name>
<feature type="compositionally biased region" description="Polar residues" evidence="1">
    <location>
        <begin position="458"/>
        <end position="470"/>
    </location>
</feature>
<evidence type="ECO:0000313" key="5">
    <source>
        <dbReference type="EMBL" id="BCK58671.1"/>
    </source>
</evidence>
<dbReference type="RefSeq" id="WP_187685368.1">
    <property type="nucleotide sequence ID" value="NZ_AP023396.1"/>
</dbReference>
<feature type="region of interest" description="Disordered" evidence="1">
    <location>
        <begin position="373"/>
        <end position="487"/>
    </location>
</feature>
<keyword evidence="2" id="KW-0472">Membrane</keyword>
<protein>
    <submittedName>
        <fullName evidence="5">Mammalian cell entry protein</fullName>
    </submittedName>
</protein>
<reference evidence="5 6" key="1">
    <citation type="submission" date="2020-08" db="EMBL/GenBank/DDBJ databases">
        <title>Genome Sequencing of Nocardia wallacei strain FMUON74 and assembly.</title>
        <authorList>
            <person name="Toyokawa M."/>
            <person name="Uesaka K."/>
        </authorList>
    </citation>
    <scope>NUCLEOTIDE SEQUENCE [LARGE SCALE GENOMIC DNA]</scope>
    <source>
        <strain evidence="5 6">FMUON74</strain>
    </source>
</reference>
<dbReference type="InterPro" id="IPR024516">
    <property type="entry name" value="Mce_C"/>
</dbReference>
<evidence type="ECO:0000256" key="1">
    <source>
        <dbReference type="SAM" id="MobiDB-lite"/>
    </source>
</evidence>
<gene>
    <name evidence="5" type="ORF">NWFMUON74_64430</name>
</gene>
<feature type="transmembrane region" description="Helical" evidence="2">
    <location>
        <begin position="15"/>
        <end position="34"/>
    </location>
</feature>
<evidence type="ECO:0000259" key="3">
    <source>
        <dbReference type="Pfam" id="PF02470"/>
    </source>
</evidence>
<dbReference type="PANTHER" id="PTHR33371">
    <property type="entry name" value="INTERMEMBRANE PHOSPHOLIPID TRANSPORT SYSTEM BINDING PROTEIN MLAD-RELATED"/>
    <property type="match status" value="1"/>
</dbReference>
<feature type="domain" description="Mce/MlaD" evidence="3">
    <location>
        <begin position="52"/>
        <end position="122"/>
    </location>
</feature>
<keyword evidence="2" id="KW-0812">Transmembrane</keyword>
<feature type="domain" description="Mammalian cell entry C-terminal" evidence="4">
    <location>
        <begin position="129"/>
        <end position="271"/>
    </location>
</feature>
<dbReference type="AlphaFoldDB" id="A0A7G1KUR8"/>